<protein>
    <submittedName>
        <fullName evidence="1">Uncharacterized protein</fullName>
    </submittedName>
</protein>
<keyword evidence="2" id="KW-1185">Reference proteome</keyword>
<reference evidence="1" key="1">
    <citation type="submission" date="2019-08" db="EMBL/GenBank/DDBJ databases">
        <title>The improved chromosome-level genome for the pearl oyster Pinctada fucata martensii using PacBio sequencing and Hi-C.</title>
        <authorList>
            <person name="Zheng Z."/>
        </authorList>
    </citation>
    <scope>NUCLEOTIDE SEQUENCE</scope>
    <source>
        <strain evidence="1">ZZ-2019</strain>
        <tissue evidence="1">Adductor muscle</tissue>
    </source>
</reference>
<dbReference type="AlphaFoldDB" id="A0AA88YM06"/>
<dbReference type="EMBL" id="VSWD01000006">
    <property type="protein sequence ID" value="KAK3099670.1"/>
    <property type="molecule type" value="Genomic_DNA"/>
</dbReference>
<sequence>MMQRDREGTGEPYWSRTSGRPGPVTAYCILEGLRILRLLLVLIVGNSMFVDGYELLRTANPPQHTELVFRLLLLVVVVTCTSAVRSNLLPPTQEEECTQCKEQIQCDVNDGTCEEMRSNECRYVCDKCAECRRRKGCKDGEPCEDCEGECEEGKRKRSTNTWKTCKQCTHKKMKECKKSRNRYCRIKARLQCVSERQCRLRRWNENFGDKACRGVSKWCEGNAGRRCRRLRRKCEKRQSHACLRRCRKTRGKTRSKCLRKCSRRLGRSIMDE</sequence>
<evidence type="ECO:0000313" key="2">
    <source>
        <dbReference type="Proteomes" id="UP001186944"/>
    </source>
</evidence>
<accession>A0AA88YM06</accession>
<organism evidence="1 2">
    <name type="scientific">Pinctada imbricata</name>
    <name type="common">Atlantic pearl-oyster</name>
    <name type="synonym">Pinctada martensii</name>
    <dbReference type="NCBI Taxonomy" id="66713"/>
    <lineage>
        <taxon>Eukaryota</taxon>
        <taxon>Metazoa</taxon>
        <taxon>Spiralia</taxon>
        <taxon>Lophotrochozoa</taxon>
        <taxon>Mollusca</taxon>
        <taxon>Bivalvia</taxon>
        <taxon>Autobranchia</taxon>
        <taxon>Pteriomorphia</taxon>
        <taxon>Pterioida</taxon>
        <taxon>Pterioidea</taxon>
        <taxon>Pteriidae</taxon>
        <taxon>Pinctada</taxon>
    </lineage>
</organism>
<comment type="caution">
    <text evidence="1">The sequence shown here is derived from an EMBL/GenBank/DDBJ whole genome shotgun (WGS) entry which is preliminary data.</text>
</comment>
<name>A0AA88YM06_PINIB</name>
<proteinExistence type="predicted"/>
<dbReference type="Proteomes" id="UP001186944">
    <property type="component" value="Unassembled WGS sequence"/>
</dbReference>
<gene>
    <name evidence="1" type="ORF">FSP39_007793</name>
</gene>
<evidence type="ECO:0000313" key="1">
    <source>
        <dbReference type="EMBL" id="KAK3099670.1"/>
    </source>
</evidence>